<dbReference type="InterPro" id="IPR059113">
    <property type="entry name" value="Znf_ribbon"/>
</dbReference>
<proteinExistence type="predicted"/>
<dbReference type="AlphaFoldDB" id="X0YRE0"/>
<feature type="compositionally biased region" description="Pro residues" evidence="1">
    <location>
        <begin position="54"/>
        <end position="65"/>
    </location>
</feature>
<keyword evidence="2" id="KW-0812">Transmembrane</keyword>
<feature type="non-terminal residue" evidence="4">
    <location>
        <position position="1"/>
    </location>
</feature>
<evidence type="ECO:0000259" key="3">
    <source>
        <dbReference type="Pfam" id="PF13248"/>
    </source>
</evidence>
<reference evidence="4" key="1">
    <citation type="journal article" date="2014" name="Front. Microbiol.">
        <title>High frequency of phylogenetically diverse reductive dehalogenase-homologous genes in deep subseafloor sedimentary metagenomes.</title>
        <authorList>
            <person name="Kawai M."/>
            <person name="Futagami T."/>
            <person name="Toyoda A."/>
            <person name="Takaki Y."/>
            <person name="Nishi S."/>
            <person name="Hori S."/>
            <person name="Arai W."/>
            <person name="Tsubouchi T."/>
            <person name="Morono Y."/>
            <person name="Uchiyama I."/>
            <person name="Ito T."/>
            <person name="Fujiyama A."/>
            <person name="Inagaki F."/>
            <person name="Takami H."/>
        </authorList>
    </citation>
    <scope>NUCLEOTIDE SEQUENCE</scope>
    <source>
        <strain evidence="4">Expedition CK06-06</strain>
    </source>
</reference>
<evidence type="ECO:0000256" key="2">
    <source>
        <dbReference type="SAM" id="Phobius"/>
    </source>
</evidence>
<accession>X0YRE0</accession>
<protein>
    <recommendedName>
        <fullName evidence="3">Putative zinc-ribbon domain-containing protein</fullName>
    </recommendedName>
</protein>
<keyword evidence="2" id="KW-1133">Transmembrane helix</keyword>
<sequence>LRSGAVAWALGFLVITILIGWIHQLVGYFGLSNVAEKRMKAEPIAPKTQAYQAPSPPTPPTPPAQEPQQVYDISFCPMCGSKVSIGATFCKECGVKLVN</sequence>
<evidence type="ECO:0000256" key="1">
    <source>
        <dbReference type="SAM" id="MobiDB-lite"/>
    </source>
</evidence>
<evidence type="ECO:0000313" key="4">
    <source>
        <dbReference type="EMBL" id="GAG49412.1"/>
    </source>
</evidence>
<dbReference type="EMBL" id="BARS01051864">
    <property type="protein sequence ID" value="GAG49412.1"/>
    <property type="molecule type" value="Genomic_DNA"/>
</dbReference>
<name>X0YRE0_9ZZZZ</name>
<dbReference type="Pfam" id="PF13248">
    <property type="entry name" value="Zn_ribbon_3"/>
    <property type="match status" value="1"/>
</dbReference>
<feature type="region of interest" description="Disordered" evidence="1">
    <location>
        <begin position="46"/>
        <end position="68"/>
    </location>
</feature>
<gene>
    <name evidence="4" type="ORF">S01H1_77189</name>
</gene>
<comment type="caution">
    <text evidence="4">The sequence shown here is derived from an EMBL/GenBank/DDBJ whole genome shotgun (WGS) entry which is preliminary data.</text>
</comment>
<feature type="transmembrane region" description="Helical" evidence="2">
    <location>
        <begin position="6"/>
        <end position="31"/>
    </location>
</feature>
<feature type="domain" description="Putative zinc-ribbon" evidence="3">
    <location>
        <begin position="76"/>
        <end position="97"/>
    </location>
</feature>
<keyword evidence="2" id="KW-0472">Membrane</keyword>
<organism evidence="4">
    <name type="scientific">marine sediment metagenome</name>
    <dbReference type="NCBI Taxonomy" id="412755"/>
    <lineage>
        <taxon>unclassified sequences</taxon>
        <taxon>metagenomes</taxon>
        <taxon>ecological metagenomes</taxon>
    </lineage>
</organism>